<protein>
    <submittedName>
        <fullName evidence="3">BRI1-KD interacting protein</fullName>
    </submittedName>
</protein>
<feature type="compositionally biased region" description="Polar residues" evidence="1">
    <location>
        <begin position="285"/>
        <end position="295"/>
    </location>
</feature>
<comment type="caution">
    <text evidence="3">The sequence shown here is derived from an EMBL/GenBank/DDBJ whole genome shotgun (WGS) entry which is preliminary data.</text>
</comment>
<dbReference type="Proteomes" id="UP000321393">
    <property type="component" value="Unassembled WGS sequence"/>
</dbReference>
<evidence type="ECO:0000313" key="5">
    <source>
        <dbReference type="Proteomes" id="UP000321947"/>
    </source>
</evidence>
<reference evidence="4 5" key="1">
    <citation type="submission" date="2019-08" db="EMBL/GenBank/DDBJ databases">
        <title>Draft genome sequences of two oriental melons (Cucumis melo L. var makuwa).</title>
        <authorList>
            <person name="Kwon S.-Y."/>
        </authorList>
    </citation>
    <scope>NUCLEOTIDE SEQUENCE [LARGE SCALE GENOMIC DNA]</scope>
    <source>
        <strain evidence="5">cv. Chang Bougi</strain>
        <strain evidence="4">cv. SW 3</strain>
        <tissue evidence="3">Leaf</tissue>
    </source>
</reference>
<proteinExistence type="predicted"/>
<dbReference type="EMBL" id="SSTE01014973">
    <property type="protein sequence ID" value="KAA0044073.1"/>
    <property type="molecule type" value="Genomic_DNA"/>
</dbReference>
<evidence type="ECO:0000313" key="4">
    <source>
        <dbReference type="Proteomes" id="UP000321393"/>
    </source>
</evidence>
<dbReference type="Proteomes" id="UP000321947">
    <property type="component" value="Unassembled WGS sequence"/>
</dbReference>
<accession>A0A5D3DN94</accession>
<sequence length="340" mass="37510">MPSETIDLYLRPLLPSLTSFHGGSSSHRLKRLEKGDRRGLAAIEVPESESLAIGYSLRGHNIACSWIEFLSGLFHDILDICADGLVDDLQSSLKEIDAALFNDLDGFFKKSLSIEDTQSSEFKRDVNCSDNSNDRNKQKELEIPSSNSSKKCLSKSKSFPLPVVTSPPNDSLDNDKERQTAMGDVSCNESMHQAFSRSISLPVPAKLVSAMKGSRAQHYGESPKMTVTWAPDVYDPPQTSLCHCVKNNKKQQKSKNRKNGKKGQKGSNSSRGSGGRDKRQARKSVGSSDRYQRSFNSQESLVNTLNEFESFDDGSSDSHCGSIFLKTSVTKVHYSVTEAL</sequence>
<evidence type="ECO:0000256" key="1">
    <source>
        <dbReference type="SAM" id="MobiDB-lite"/>
    </source>
</evidence>
<gene>
    <name evidence="3" type="ORF">E5676_scaffold352G001860</name>
    <name evidence="2" type="ORF">E6C27_scaffold236G004210</name>
</gene>
<evidence type="ECO:0000313" key="3">
    <source>
        <dbReference type="EMBL" id="TYK25064.1"/>
    </source>
</evidence>
<feature type="region of interest" description="Disordered" evidence="1">
    <location>
        <begin position="246"/>
        <end position="295"/>
    </location>
</feature>
<feature type="compositionally biased region" description="Basic residues" evidence="1">
    <location>
        <begin position="246"/>
        <end position="264"/>
    </location>
</feature>
<dbReference type="STRING" id="1194695.A0A5D3DN94"/>
<dbReference type="AlphaFoldDB" id="A0A5D3DN94"/>
<evidence type="ECO:0000313" key="2">
    <source>
        <dbReference type="EMBL" id="KAA0044073.1"/>
    </source>
</evidence>
<feature type="compositionally biased region" description="Basic and acidic residues" evidence="1">
    <location>
        <begin position="123"/>
        <end position="142"/>
    </location>
</feature>
<feature type="compositionally biased region" description="Low complexity" evidence="1">
    <location>
        <begin position="145"/>
        <end position="158"/>
    </location>
</feature>
<dbReference type="PANTHER" id="PTHR34952">
    <property type="entry name" value="OS05G0113500 PROTEIN"/>
    <property type="match status" value="1"/>
</dbReference>
<dbReference type="PANTHER" id="PTHR34952:SF2">
    <property type="entry name" value="OS05G0113500 PROTEIN"/>
    <property type="match status" value="1"/>
</dbReference>
<dbReference type="OrthoDB" id="2016966at2759"/>
<name>A0A5D3DN94_CUCMM</name>
<dbReference type="EMBL" id="SSTD01003829">
    <property type="protein sequence ID" value="TYK25064.1"/>
    <property type="molecule type" value="Genomic_DNA"/>
</dbReference>
<feature type="region of interest" description="Disordered" evidence="1">
    <location>
        <begin position="123"/>
        <end position="176"/>
    </location>
</feature>
<organism evidence="3 5">
    <name type="scientific">Cucumis melo var. makuwa</name>
    <name type="common">Oriental melon</name>
    <dbReference type="NCBI Taxonomy" id="1194695"/>
    <lineage>
        <taxon>Eukaryota</taxon>
        <taxon>Viridiplantae</taxon>
        <taxon>Streptophyta</taxon>
        <taxon>Embryophyta</taxon>
        <taxon>Tracheophyta</taxon>
        <taxon>Spermatophyta</taxon>
        <taxon>Magnoliopsida</taxon>
        <taxon>eudicotyledons</taxon>
        <taxon>Gunneridae</taxon>
        <taxon>Pentapetalae</taxon>
        <taxon>rosids</taxon>
        <taxon>fabids</taxon>
        <taxon>Cucurbitales</taxon>
        <taxon>Cucurbitaceae</taxon>
        <taxon>Benincaseae</taxon>
        <taxon>Cucumis</taxon>
    </lineage>
</organism>